<evidence type="ECO:0000256" key="2">
    <source>
        <dbReference type="ARBA" id="ARBA00022737"/>
    </source>
</evidence>
<dbReference type="SUPFAM" id="SSF52058">
    <property type="entry name" value="L domain-like"/>
    <property type="match status" value="1"/>
</dbReference>
<evidence type="ECO:0000259" key="4">
    <source>
        <dbReference type="Pfam" id="PF20160"/>
    </source>
</evidence>
<dbReference type="Pfam" id="PF20160">
    <property type="entry name" value="C-JID"/>
    <property type="match status" value="1"/>
</dbReference>
<evidence type="ECO:0000313" key="6">
    <source>
        <dbReference type="Proteomes" id="UP001168098"/>
    </source>
</evidence>
<protein>
    <recommendedName>
        <fullName evidence="4">C-JID domain-containing protein</fullName>
    </recommendedName>
</protein>
<accession>A0AA39DXA4</accession>
<feature type="region of interest" description="Disordered" evidence="3">
    <location>
        <begin position="626"/>
        <end position="651"/>
    </location>
</feature>
<keyword evidence="2" id="KW-0677">Repeat</keyword>
<dbReference type="PANTHER" id="PTHR45752">
    <property type="entry name" value="LEUCINE-RICH REPEAT-CONTAINING"/>
    <property type="match status" value="1"/>
</dbReference>
<feature type="domain" description="C-JID" evidence="4">
    <location>
        <begin position="486"/>
        <end position="615"/>
    </location>
</feature>
<dbReference type="SMART" id="SM00369">
    <property type="entry name" value="LRR_TYP"/>
    <property type="match status" value="4"/>
</dbReference>
<reference evidence="5 6" key="1">
    <citation type="journal article" date="2023" name="BMC Biotechnol.">
        <title>Vitis rotundifolia cv Carlos genome sequencing.</title>
        <authorList>
            <person name="Huff M."/>
            <person name="Hulse-Kemp A."/>
            <person name="Scheffler B."/>
            <person name="Youngblood R."/>
            <person name="Simpson S."/>
            <person name="Babiker E."/>
            <person name="Staton M."/>
        </authorList>
    </citation>
    <scope>NUCLEOTIDE SEQUENCE [LARGE SCALE GENOMIC DNA]</scope>
    <source>
        <tissue evidence="5">Leaf</tissue>
    </source>
</reference>
<dbReference type="Gene3D" id="3.80.10.10">
    <property type="entry name" value="Ribonuclease Inhibitor"/>
    <property type="match status" value="3"/>
</dbReference>
<dbReference type="EMBL" id="JARBHA010000007">
    <property type="protein sequence ID" value="KAJ9697372.1"/>
    <property type="molecule type" value="Genomic_DNA"/>
</dbReference>
<gene>
    <name evidence="5" type="ORF">PVL29_009268</name>
</gene>
<sequence>MENVETISLNLSRSKEKWFTIEIFAQMKKVFAKMKKLRLLRVYYSHGDKHEMRLPEGFEFPPNLNYLHWEGLVSLPSNFHGEKLVAIKLKSSNIKELFKGEKCLAELKFIDLSNSQQLIKIPKFSRMPNLEKLNLKGCVSFCKLHSSIGTFSEMKFLRELNFSESGIRELPSSIGSLISLETLNLSKCSKFEKFSDIFFVNMRHLKNLWLSDSGIKELPTSIECLEALEELLLDNCSNIEKLPEIQKNMENLSYLGLDNTPIKELSCWISHLTRRPMLSLRKCKNVRGLPSSACQLKELTLGCLERLKRLTRLQLSYCENLETLPNSIGNLTCLHTLLLRNCRKLHKLPDSLRSLLQRCLKKLDVGGCNLMEGAIPSDLWCLFSLKSLDVRENNIRCIPVGIIQLSQLDFLSMNHCLMLEEIPELPSSLRWIGAHGCPCLETLSSDPMHPLWSNLLNCFKSEIQDFERPADLKDDHLNAVIPGSIGIPEWISHKSMGHEITINLPKNWYEDNNFLGFALFCHHVHFPLDDDDDDDDDDCDDPECNLLISYGDQFEYMHCIRLYPEYPALMVIAISSKYRSNRWNNFKASFWASYKFFSKAAFKVESCGIHLIYNKAQDHPQQSLQLFNGKRSDDDDDDDDDHPRHKKSRHV</sequence>
<dbReference type="InterPro" id="IPR003591">
    <property type="entry name" value="Leu-rich_rpt_typical-subtyp"/>
</dbReference>
<dbReference type="Proteomes" id="UP001168098">
    <property type="component" value="Unassembled WGS sequence"/>
</dbReference>
<comment type="caution">
    <text evidence="5">The sequence shown here is derived from an EMBL/GenBank/DDBJ whole genome shotgun (WGS) entry which is preliminary data.</text>
</comment>
<evidence type="ECO:0000313" key="5">
    <source>
        <dbReference type="EMBL" id="KAJ9697372.1"/>
    </source>
</evidence>
<dbReference type="InterPro" id="IPR001611">
    <property type="entry name" value="Leu-rich_rpt"/>
</dbReference>
<dbReference type="AlphaFoldDB" id="A0AA39DXA4"/>
<keyword evidence="6" id="KW-1185">Reference proteome</keyword>
<proteinExistence type="predicted"/>
<dbReference type="InterPro" id="IPR050715">
    <property type="entry name" value="LRR-SigEffector_domain"/>
</dbReference>
<dbReference type="InterPro" id="IPR045344">
    <property type="entry name" value="C-JID"/>
</dbReference>
<dbReference type="Pfam" id="PF00560">
    <property type="entry name" value="LRR_1"/>
    <property type="match status" value="1"/>
</dbReference>
<keyword evidence="1" id="KW-0433">Leucine-rich repeat</keyword>
<dbReference type="PANTHER" id="PTHR45752:SF195">
    <property type="entry name" value="LEUCINE-RICH REPEAT (LRR) FAMILY PROTEIN-RELATED"/>
    <property type="match status" value="1"/>
</dbReference>
<name>A0AA39DXA4_VITRO</name>
<dbReference type="InterPro" id="IPR032675">
    <property type="entry name" value="LRR_dom_sf"/>
</dbReference>
<evidence type="ECO:0000256" key="3">
    <source>
        <dbReference type="SAM" id="MobiDB-lite"/>
    </source>
</evidence>
<evidence type="ECO:0000256" key="1">
    <source>
        <dbReference type="ARBA" id="ARBA00022614"/>
    </source>
</evidence>
<organism evidence="5 6">
    <name type="scientific">Vitis rotundifolia</name>
    <name type="common">Muscadine grape</name>
    <dbReference type="NCBI Taxonomy" id="103349"/>
    <lineage>
        <taxon>Eukaryota</taxon>
        <taxon>Viridiplantae</taxon>
        <taxon>Streptophyta</taxon>
        <taxon>Embryophyta</taxon>
        <taxon>Tracheophyta</taxon>
        <taxon>Spermatophyta</taxon>
        <taxon>Magnoliopsida</taxon>
        <taxon>eudicotyledons</taxon>
        <taxon>Gunneridae</taxon>
        <taxon>Pentapetalae</taxon>
        <taxon>rosids</taxon>
        <taxon>Vitales</taxon>
        <taxon>Vitaceae</taxon>
        <taxon>Viteae</taxon>
        <taxon>Vitis</taxon>
    </lineage>
</organism>